<evidence type="ECO:0000313" key="2">
    <source>
        <dbReference type="Proteomes" id="UP000603457"/>
    </source>
</evidence>
<protein>
    <submittedName>
        <fullName evidence="1">Uncharacterized protein</fullName>
    </submittedName>
</protein>
<dbReference type="RefSeq" id="WP_190969085.1">
    <property type="nucleotide sequence ID" value="NZ_JACJTB010000026.1"/>
</dbReference>
<reference evidence="1 2" key="1">
    <citation type="journal article" date="2020" name="ISME J.">
        <title>Comparative genomics reveals insights into cyanobacterial evolution and habitat adaptation.</title>
        <authorList>
            <person name="Chen M.Y."/>
            <person name="Teng W.K."/>
            <person name="Zhao L."/>
            <person name="Hu C.X."/>
            <person name="Zhou Y.K."/>
            <person name="Han B.P."/>
            <person name="Song L.R."/>
            <person name="Shu W.S."/>
        </authorList>
    </citation>
    <scope>NUCLEOTIDE SEQUENCE [LARGE SCALE GENOMIC DNA]</scope>
    <source>
        <strain evidence="1 2">FACHB-130</strain>
    </source>
</reference>
<accession>A0ABR8FZR5</accession>
<keyword evidence="2" id="KW-1185">Reference proteome</keyword>
<evidence type="ECO:0000313" key="1">
    <source>
        <dbReference type="EMBL" id="MBD2596338.1"/>
    </source>
</evidence>
<gene>
    <name evidence="1" type="ORF">H6G74_18675</name>
</gene>
<organism evidence="1 2">
    <name type="scientific">Nostoc spongiaeforme FACHB-130</name>
    <dbReference type="NCBI Taxonomy" id="1357510"/>
    <lineage>
        <taxon>Bacteria</taxon>
        <taxon>Bacillati</taxon>
        <taxon>Cyanobacteriota</taxon>
        <taxon>Cyanophyceae</taxon>
        <taxon>Nostocales</taxon>
        <taxon>Nostocaceae</taxon>
        <taxon>Nostoc</taxon>
    </lineage>
</organism>
<dbReference type="Proteomes" id="UP000603457">
    <property type="component" value="Unassembled WGS sequence"/>
</dbReference>
<proteinExistence type="predicted"/>
<dbReference type="EMBL" id="JACJTB010000026">
    <property type="protein sequence ID" value="MBD2596338.1"/>
    <property type="molecule type" value="Genomic_DNA"/>
</dbReference>
<name>A0ABR8FZR5_9NOSO</name>
<comment type="caution">
    <text evidence="1">The sequence shown here is derived from an EMBL/GenBank/DDBJ whole genome shotgun (WGS) entry which is preliminary data.</text>
</comment>
<sequence>MGRRKKISFSQFHKKYTLHDSHWIGIFYAVGYEQAVTLAIEWDSVWLPEEIKKRTTNIINNLLYLFIRLTGVEQIDTTNYFDVGYICRTISSSEFEEIESKNFLAIDDVFGGQVNIIYHGEEIFLAVAKDKTILEI</sequence>